<evidence type="ECO:0000259" key="2">
    <source>
        <dbReference type="Pfam" id="PF00535"/>
    </source>
</evidence>
<keyword evidence="3" id="KW-0808">Transferase</keyword>
<dbReference type="PANTHER" id="PTHR22916:SF3">
    <property type="entry name" value="UDP-GLCNAC:BETAGAL BETA-1,3-N-ACETYLGLUCOSAMINYLTRANSFERASE-LIKE PROTEIN 1"/>
    <property type="match status" value="1"/>
</dbReference>
<dbReference type="STRING" id="86416.Clopa_0841"/>
<name>R4K898_CLOPA</name>
<organism evidence="3 4">
    <name type="scientific">Clostridium pasteurianum BC1</name>
    <dbReference type="NCBI Taxonomy" id="86416"/>
    <lineage>
        <taxon>Bacteria</taxon>
        <taxon>Bacillati</taxon>
        <taxon>Bacillota</taxon>
        <taxon>Clostridia</taxon>
        <taxon>Eubacteriales</taxon>
        <taxon>Clostridiaceae</taxon>
        <taxon>Clostridium</taxon>
    </lineage>
</organism>
<evidence type="ECO:0000256" key="1">
    <source>
        <dbReference type="SAM" id="Phobius"/>
    </source>
</evidence>
<accession>R4K898</accession>
<dbReference type="SUPFAM" id="SSF53448">
    <property type="entry name" value="Nucleotide-diphospho-sugar transferases"/>
    <property type="match status" value="1"/>
</dbReference>
<dbReference type="GO" id="GO:0016758">
    <property type="term" value="F:hexosyltransferase activity"/>
    <property type="evidence" value="ECO:0007669"/>
    <property type="project" value="UniProtKB-ARBA"/>
</dbReference>
<dbReference type="PATRIC" id="fig|86416.3.peg.833"/>
<dbReference type="EMBL" id="CP003261">
    <property type="protein sequence ID" value="AGK95865.1"/>
    <property type="molecule type" value="Genomic_DNA"/>
</dbReference>
<evidence type="ECO:0000313" key="4">
    <source>
        <dbReference type="Proteomes" id="UP000013523"/>
    </source>
</evidence>
<dbReference type="Gene3D" id="3.90.550.10">
    <property type="entry name" value="Spore Coat Polysaccharide Biosynthesis Protein SpsA, Chain A"/>
    <property type="match status" value="1"/>
</dbReference>
<dbReference type="CDD" id="cd00761">
    <property type="entry name" value="Glyco_tranf_GTA_type"/>
    <property type="match status" value="1"/>
</dbReference>
<dbReference type="OrthoDB" id="153025at2"/>
<dbReference type="HOGENOM" id="CLU_025996_19_7_9"/>
<dbReference type="Proteomes" id="UP000013523">
    <property type="component" value="Chromosome"/>
</dbReference>
<protein>
    <submittedName>
        <fullName evidence="3">Glycosyl transferase</fullName>
    </submittedName>
</protein>
<feature type="transmembrane region" description="Helical" evidence="1">
    <location>
        <begin position="242"/>
        <end position="261"/>
    </location>
</feature>
<dbReference type="KEGG" id="cpas:Clopa_0841"/>
<proteinExistence type="predicted"/>
<dbReference type="InterPro" id="IPR001173">
    <property type="entry name" value="Glyco_trans_2-like"/>
</dbReference>
<evidence type="ECO:0000313" key="3">
    <source>
        <dbReference type="EMBL" id="AGK95865.1"/>
    </source>
</evidence>
<dbReference type="PANTHER" id="PTHR22916">
    <property type="entry name" value="GLYCOSYLTRANSFERASE"/>
    <property type="match status" value="1"/>
</dbReference>
<reference evidence="3 4" key="1">
    <citation type="submission" date="2012-01" db="EMBL/GenBank/DDBJ databases">
        <title>Complete sequence of chromosome of Clostridium pasteurianum BC1.</title>
        <authorList>
            <consortium name="US DOE Joint Genome Institute"/>
            <person name="Lucas S."/>
            <person name="Han J."/>
            <person name="Lapidus A."/>
            <person name="Cheng J.-F."/>
            <person name="Goodwin L."/>
            <person name="Pitluck S."/>
            <person name="Peters L."/>
            <person name="Mikhailova N."/>
            <person name="Teshima H."/>
            <person name="Detter J.C."/>
            <person name="Han C."/>
            <person name="Tapia R."/>
            <person name="Land M."/>
            <person name="Hauser L."/>
            <person name="Kyrpides N."/>
            <person name="Ivanova N."/>
            <person name="Pagani I."/>
            <person name="Dunn J."/>
            <person name="Taghavi S."/>
            <person name="Francis A."/>
            <person name="van der Lelie D."/>
            <person name="Woyke T."/>
        </authorList>
    </citation>
    <scope>NUCLEOTIDE SEQUENCE [LARGE SCALE GENOMIC DNA]</scope>
    <source>
        <strain evidence="3 4">BC1</strain>
    </source>
</reference>
<dbReference type="InterPro" id="IPR029044">
    <property type="entry name" value="Nucleotide-diphossugar_trans"/>
</dbReference>
<gene>
    <name evidence="3" type="ORF">Clopa_0841</name>
</gene>
<dbReference type="Pfam" id="PF00535">
    <property type="entry name" value="Glycos_transf_2"/>
    <property type="match status" value="1"/>
</dbReference>
<dbReference type="eggNOG" id="COG1216">
    <property type="taxonomic scope" value="Bacteria"/>
</dbReference>
<sequence>MNKKYKISLIMATLGREIEVRNFIESLLVQNYKNYELIIVDQNDGDFIKKISDEYRGKMDIVYIYSEKKGLSLSRNLGLKHVSGDIIAFPDDDCEYSQGMLERIIDKFENENIDIVTFKSIDKISEADSNNKWESTTQEVSIFNIFKTSISYTIFIKVKNIKDISFDEKLGVGAYFGSAEESDMLSNLLSKSYKSKYYPNIFAYHPIKIEVSDRYFEYALGMGAFVKKEVFYRKNYKYFFKGFQYIFIRPIGGLILSLLKFRIKSAKRYKGIFLGRLLGFIKY</sequence>
<keyword evidence="1" id="KW-0812">Transmembrane</keyword>
<keyword evidence="4" id="KW-1185">Reference proteome</keyword>
<dbReference type="AlphaFoldDB" id="R4K898"/>
<dbReference type="RefSeq" id="WP_015614189.1">
    <property type="nucleotide sequence ID" value="NC_021182.1"/>
</dbReference>
<keyword evidence="1" id="KW-0472">Membrane</keyword>
<keyword evidence="1" id="KW-1133">Transmembrane helix</keyword>
<feature type="domain" description="Glycosyltransferase 2-like" evidence="2">
    <location>
        <begin position="8"/>
        <end position="136"/>
    </location>
</feature>